<accession>A0A1B0DJ10</accession>
<reference evidence="1" key="1">
    <citation type="submission" date="2022-08" db="UniProtKB">
        <authorList>
            <consortium name="EnsemblMetazoa"/>
        </authorList>
    </citation>
    <scope>IDENTIFICATION</scope>
    <source>
        <strain evidence="1">Israel</strain>
    </source>
</reference>
<protein>
    <submittedName>
        <fullName evidence="1">Uncharacterized protein</fullName>
    </submittedName>
</protein>
<dbReference type="VEuPathDB" id="VectorBase:PPAI008147"/>
<evidence type="ECO:0000313" key="1">
    <source>
        <dbReference type="EnsemblMetazoa" id="PPAI008147-PA"/>
    </source>
</evidence>
<organism evidence="1 2">
    <name type="scientific">Phlebotomus papatasi</name>
    <name type="common">Sandfly</name>
    <dbReference type="NCBI Taxonomy" id="29031"/>
    <lineage>
        <taxon>Eukaryota</taxon>
        <taxon>Metazoa</taxon>
        <taxon>Ecdysozoa</taxon>
        <taxon>Arthropoda</taxon>
        <taxon>Hexapoda</taxon>
        <taxon>Insecta</taxon>
        <taxon>Pterygota</taxon>
        <taxon>Neoptera</taxon>
        <taxon>Endopterygota</taxon>
        <taxon>Diptera</taxon>
        <taxon>Nematocera</taxon>
        <taxon>Psychodoidea</taxon>
        <taxon>Psychodidae</taxon>
        <taxon>Phlebotomus</taxon>
        <taxon>Phlebotomus</taxon>
    </lineage>
</organism>
<dbReference type="Proteomes" id="UP000092462">
    <property type="component" value="Unassembled WGS sequence"/>
</dbReference>
<name>A0A1B0DJ10_PHLPP</name>
<dbReference type="EMBL" id="AJVK01063578">
    <property type="status" value="NOT_ANNOTATED_CDS"/>
    <property type="molecule type" value="Genomic_DNA"/>
</dbReference>
<dbReference type="EnsemblMetazoa" id="PPAI008147-RA">
    <property type="protein sequence ID" value="PPAI008147-PA"/>
    <property type="gene ID" value="PPAI008147"/>
</dbReference>
<sequence length="46" mass="5344">MYVDLVNKQREKRWDLKAEIAVTGGALCSPQLLKDMKKELKLKKVK</sequence>
<evidence type="ECO:0000313" key="2">
    <source>
        <dbReference type="Proteomes" id="UP000092462"/>
    </source>
</evidence>
<dbReference type="AlphaFoldDB" id="A0A1B0DJ10"/>
<keyword evidence="2" id="KW-1185">Reference proteome</keyword>
<proteinExistence type="predicted"/>